<dbReference type="GeneID" id="5145346"/>
<organism evidence="2 3">
    <name type="scientific">Methanocella arvoryzae (strain DSM 22066 / NBRC 105507 / MRE50)</name>
    <dbReference type="NCBI Taxonomy" id="351160"/>
    <lineage>
        <taxon>Archaea</taxon>
        <taxon>Methanobacteriati</taxon>
        <taxon>Methanobacteriota</taxon>
        <taxon>Stenosarchaea group</taxon>
        <taxon>Methanomicrobia</taxon>
        <taxon>Methanocellales</taxon>
        <taxon>Methanocellaceae</taxon>
        <taxon>Methanocella</taxon>
    </lineage>
</organism>
<dbReference type="Proteomes" id="UP000000663">
    <property type="component" value="Chromosome"/>
</dbReference>
<keyword evidence="1" id="KW-1133">Transmembrane helix</keyword>
<dbReference type="RefSeq" id="WP_012035077.1">
    <property type="nucleotide sequence ID" value="NC_009464.1"/>
</dbReference>
<dbReference type="KEGG" id="rci:RCIX2416"/>
<proteinExistence type="predicted"/>
<keyword evidence="1" id="KW-0472">Membrane</keyword>
<dbReference type="OrthoDB" id="383313at2157"/>
<keyword evidence="1" id="KW-0812">Transmembrane</keyword>
<gene>
    <name evidence="2" type="ORF">RCIX2416</name>
</gene>
<dbReference type="PATRIC" id="fig|351160.9.peg.779"/>
<accession>Q0W288</accession>
<sequence>MDGKKYKPLSGGQGAFSGSIEGKIVIVLVLIVIVLGAVTFALFSTNKAQEAAILEKQAEYDALSVNFSQISADYATLNANFNRQTDDYLSIKANYDNVSELYNALLNKSSLVDNRLNTFLEADPAVSYTYRVEPKVLPDGRTDNLLTIDVYNVGKTDVAMVNVLWTLNESGSINAYNKSLSFLRTLDKRQVTWEYDSNATLVSVWAGVG</sequence>
<evidence type="ECO:0000313" key="2">
    <source>
        <dbReference type="EMBL" id="CAJ37505.1"/>
    </source>
</evidence>
<name>Q0W288_METAR</name>
<dbReference type="AlphaFoldDB" id="Q0W288"/>
<dbReference type="eggNOG" id="arCOG11277">
    <property type="taxonomic scope" value="Archaea"/>
</dbReference>
<feature type="transmembrane region" description="Helical" evidence="1">
    <location>
        <begin position="24"/>
        <end position="43"/>
    </location>
</feature>
<keyword evidence="3" id="KW-1185">Reference proteome</keyword>
<protein>
    <submittedName>
        <fullName evidence="2">Uncharacterized protein</fullName>
    </submittedName>
</protein>
<evidence type="ECO:0000256" key="1">
    <source>
        <dbReference type="SAM" id="Phobius"/>
    </source>
</evidence>
<dbReference type="STRING" id="351160.RCIX2416"/>
<reference evidence="2 3" key="1">
    <citation type="journal article" date="2006" name="Science">
        <title>Genome of rice cluster I archaea -- the key methane producers in the rice rhizosphere.</title>
        <authorList>
            <person name="Erkel C."/>
            <person name="Kube M."/>
            <person name="Reinhardt R."/>
            <person name="Liesack W."/>
        </authorList>
    </citation>
    <scope>NUCLEOTIDE SEQUENCE [LARGE SCALE GENOMIC DNA]</scope>
    <source>
        <strain evidence="3">DSM 22066 / NBRC 105507 / MRE50</strain>
    </source>
</reference>
<evidence type="ECO:0000313" key="3">
    <source>
        <dbReference type="Proteomes" id="UP000000663"/>
    </source>
</evidence>
<dbReference type="EMBL" id="AM114193">
    <property type="protein sequence ID" value="CAJ37505.1"/>
    <property type="molecule type" value="Genomic_DNA"/>
</dbReference>